<dbReference type="InParanoid" id="A0A1S0U560"/>
<evidence type="ECO:0000256" key="1">
    <source>
        <dbReference type="SAM" id="MobiDB-lite"/>
    </source>
</evidence>
<feature type="compositionally biased region" description="Basic and acidic residues" evidence="1">
    <location>
        <begin position="81"/>
        <end position="92"/>
    </location>
</feature>
<evidence type="ECO:0000313" key="2">
    <source>
        <dbReference type="EMBL" id="EFO25219.1"/>
    </source>
</evidence>
<reference evidence="2" key="1">
    <citation type="submission" date="2012-04" db="EMBL/GenBank/DDBJ databases">
        <title>The Genome Sequence of Loa loa.</title>
        <authorList>
            <consortium name="The Broad Institute Genome Sequencing Platform"/>
            <consortium name="Broad Institute Genome Sequencing Center for Infectious Disease"/>
            <person name="Nutman T.B."/>
            <person name="Fink D.L."/>
            <person name="Russ C."/>
            <person name="Young S."/>
            <person name="Zeng Q."/>
            <person name="Gargeya S."/>
            <person name="Alvarado L."/>
            <person name="Berlin A."/>
            <person name="Chapman S.B."/>
            <person name="Chen Z."/>
            <person name="Freedman E."/>
            <person name="Gellesch M."/>
            <person name="Goldberg J."/>
            <person name="Griggs A."/>
            <person name="Gujja S."/>
            <person name="Heilman E.R."/>
            <person name="Heiman D."/>
            <person name="Howarth C."/>
            <person name="Mehta T."/>
            <person name="Neiman D."/>
            <person name="Pearson M."/>
            <person name="Roberts A."/>
            <person name="Saif S."/>
            <person name="Shea T."/>
            <person name="Shenoy N."/>
            <person name="Sisk P."/>
            <person name="Stolte C."/>
            <person name="Sykes S."/>
            <person name="White J."/>
            <person name="Yandava C."/>
            <person name="Haas B."/>
            <person name="Henn M.R."/>
            <person name="Nusbaum C."/>
            <person name="Birren B."/>
        </authorList>
    </citation>
    <scope>NUCLEOTIDE SEQUENCE [LARGE SCALE GENOMIC DNA]</scope>
</reference>
<proteinExistence type="predicted"/>
<feature type="compositionally biased region" description="Polar residues" evidence="1">
    <location>
        <begin position="93"/>
        <end position="104"/>
    </location>
</feature>
<sequence length="104" mass="11454">MGNKSREGGKETGAQNLLLSLSQFGKYSCNGSITHCAQTSVILTDKDVYNNTLSSLKNSEAKEWPMTLNFRSLPPHSTKWKYEEVDGKEKPTRSGQSRGSGKAK</sequence>
<name>A0A1S0U560_LOALO</name>
<protein>
    <submittedName>
        <fullName evidence="2">Uncharacterized protein</fullName>
    </submittedName>
</protein>
<dbReference type="EMBL" id="JH712073">
    <property type="protein sequence ID" value="EFO25219.1"/>
    <property type="molecule type" value="Genomic_DNA"/>
</dbReference>
<dbReference type="CTD" id="9940655"/>
<dbReference type="GeneID" id="9940655"/>
<gene>
    <name evidence="2" type="ORF">LOAG_03269</name>
</gene>
<organism evidence="2">
    <name type="scientific">Loa loa</name>
    <name type="common">Eye worm</name>
    <name type="synonym">Filaria loa</name>
    <dbReference type="NCBI Taxonomy" id="7209"/>
    <lineage>
        <taxon>Eukaryota</taxon>
        <taxon>Metazoa</taxon>
        <taxon>Ecdysozoa</taxon>
        <taxon>Nematoda</taxon>
        <taxon>Chromadorea</taxon>
        <taxon>Rhabditida</taxon>
        <taxon>Spirurina</taxon>
        <taxon>Spiruromorpha</taxon>
        <taxon>Filarioidea</taxon>
        <taxon>Onchocercidae</taxon>
        <taxon>Loa</taxon>
    </lineage>
</organism>
<dbReference type="AlphaFoldDB" id="A0A1S0U560"/>
<accession>A0A1S0U560</accession>
<dbReference type="KEGG" id="loa:LOAG_03269"/>
<feature type="region of interest" description="Disordered" evidence="1">
    <location>
        <begin position="81"/>
        <end position="104"/>
    </location>
</feature>
<dbReference type="RefSeq" id="XP_003138854.1">
    <property type="nucleotide sequence ID" value="XM_003138806.1"/>
</dbReference>